<gene>
    <name evidence="8" type="ORF">LKACC16343_02027</name>
</gene>
<feature type="transmembrane region" description="Helical" evidence="6">
    <location>
        <begin position="224"/>
        <end position="244"/>
    </location>
</feature>
<feature type="transmembrane region" description="Helical" evidence="6">
    <location>
        <begin position="256"/>
        <end position="274"/>
    </location>
</feature>
<feature type="transmembrane region" description="Helical" evidence="6">
    <location>
        <begin position="15"/>
        <end position="36"/>
    </location>
</feature>
<evidence type="ECO:0000256" key="5">
    <source>
        <dbReference type="ARBA" id="ARBA00023136"/>
    </source>
</evidence>
<reference evidence="8 9" key="1">
    <citation type="submission" date="2017-03" db="EMBL/GenBank/DDBJ databases">
        <title>Genome sequence of Lactobacillus bobalius KACC 16343.</title>
        <authorList>
            <person name="Chun J."/>
        </authorList>
    </citation>
    <scope>NUCLEOTIDE SEQUENCE [LARGE SCALE GENOMIC DNA]</scope>
    <source>
        <strain evidence="8 9">KACC 16343</strain>
    </source>
</reference>
<dbReference type="EMBL" id="MYFM01000006">
    <property type="protein sequence ID" value="OVE97017.1"/>
    <property type="molecule type" value="Genomic_DNA"/>
</dbReference>
<dbReference type="InterPro" id="IPR037185">
    <property type="entry name" value="EmrE-like"/>
</dbReference>
<feature type="domain" description="EamA" evidence="7">
    <location>
        <begin position="166"/>
        <end position="295"/>
    </location>
</feature>
<dbReference type="InterPro" id="IPR000620">
    <property type="entry name" value="EamA_dom"/>
</dbReference>
<sequence>MCLGGFYMTDKQKGFFYAIMGPVLWGFSGSIAQYLFTEESIPTQWIVGIRLIFAGLMLVIWCYFADSKELFAILKKPRYVIQLLAFGLLGMLPAQYTYFMAIKYGNAPTATVLQFLGPLFIILYLSLRKLQWPRRIDIISIALALLGTFLLVTHGHIGQLMLSPAAIFWGVCAGLSQASYTLLPRELLKRFDARIVTGWSMLLGGIVFAPFADLTNVPTLTGTAWISIIFIVTGGTMFSYLFYLQSLNYLTPSTTGMLSAFEPLTATVLAVTLLNTKVSGAELIGALLILGITFLQALPPNLFRLKFRYKNHN</sequence>
<dbReference type="InterPro" id="IPR050638">
    <property type="entry name" value="AA-Vitamin_Transporters"/>
</dbReference>
<evidence type="ECO:0000256" key="1">
    <source>
        <dbReference type="ARBA" id="ARBA00004127"/>
    </source>
</evidence>
<dbReference type="Pfam" id="PF00892">
    <property type="entry name" value="EamA"/>
    <property type="match status" value="2"/>
</dbReference>
<dbReference type="PANTHER" id="PTHR32322">
    <property type="entry name" value="INNER MEMBRANE TRANSPORTER"/>
    <property type="match status" value="1"/>
</dbReference>
<keyword evidence="3 6" id="KW-0812">Transmembrane</keyword>
<dbReference type="GO" id="GO:0016020">
    <property type="term" value="C:membrane"/>
    <property type="evidence" value="ECO:0007669"/>
    <property type="project" value="UniProtKB-SubCell"/>
</dbReference>
<dbReference type="AlphaFoldDB" id="A0A202F999"/>
<feature type="transmembrane region" description="Helical" evidence="6">
    <location>
        <begin position="138"/>
        <end position="157"/>
    </location>
</feature>
<feature type="transmembrane region" description="Helical" evidence="6">
    <location>
        <begin position="107"/>
        <end position="126"/>
    </location>
</feature>
<evidence type="ECO:0000256" key="4">
    <source>
        <dbReference type="ARBA" id="ARBA00022989"/>
    </source>
</evidence>
<protein>
    <submittedName>
        <fullName evidence="8">Putative inner membrane transporter YicL</fullName>
    </submittedName>
</protein>
<feature type="transmembrane region" description="Helical" evidence="6">
    <location>
        <begin position="195"/>
        <end position="212"/>
    </location>
</feature>
<feature type="transmembrane region" description="Helical" evidence="6">
    <location>
        <begin position="48"/>
        <end position="67"/>
    </location>
</feature>
<evidence type="ECO:0000313" key="9">
    <source>
        <dbReference type="Proteomes" id="UP000196232"/>
    </source>
</evidence>
<comment type="subcellular location">
    <subcellularLocation>
        <location evidence="1">Endomembrane system</location>
        <topology evidence="1">Multi-pass membrane protein</topology>
    </subcellularLocation>
</comment>
<feature type="transmembrane region" description="Helical" evidence="6">
    <location>
        <begin position="79"/>
        <end position="101"/>
    </location>
</feature>
<dbReference type="Proteomes" id="UP000196232">
    <property type="component" value="Unassembled WGS sequence"/>
</dbReference>
<organism evidence="8 9">
    <name type="scientific">Companilactobacillus bobalius</name>
    <dbReference type="NCBI Taxonomy" id="2801451"/>
    <lineage>
        <taxon>Bacteria</taxon>
        <taxon>Bacillati</taxon>
        <taxon>Bacillota</taxon>
        <taxon>Bacilli</taxon>
        <taxon>Lactobacillales</taxon>
        <taxon>Lactobacillaceae</taxon>
        <taxon>Companilactobacillus</taxon>
    </lineage>
</organism>
<proteinExistence type="inferred from homology"/>
<feature type="transmembrane region" description="Helical" evidence="6">
    <location>
        <begin position="280"/>
        <end position="298"/>
    </location>
</feature>
<keyword evidence="4 6" id="KW-1133">Transmembrane helix</keyword>
<comment type="similarity">
    <text evidence="2">Belongs to the EamA transporter family.</text>
</comment>
<evidence type="ECO:0000256" key="2">
    <source>
        <dbReference type="ARBA" id="ARBA00007362"/>
    </source>
</evidence>
<feature type="domain" description="EamA" evidence="7">
    <location>
        <begin position="13"/>
        <end position="152"/>
    </location>
</feature>
<evidence type="ECO:0000259" key="7">
    <source>
        <dbReference type="Pfam" id="PF00892"/>
    </source>
</evidence>
<comment type="caution">
    <text evidence="8">The sequence shown here is derived from an EMBL/GenBank/DDBJ whole genome shotgun (WGS) entry which is preliminary data.</text>
</comment>
<dbReference type="SUPFAM" id="SSF103481">
    <property type="entry name" value="Multidrug resistance efflux transporter EmrE"/>
    <property type="match status" value="2"/>
</dbReference>
<evidence type="ECO:0000256" key="6">
    <source>
        <dbReference type="SAM" id="Phobius"/>
    </source>
</evidence>
<accession>A0A202F999</accession>
<dbReference type="PANTHER" id="PTHR32322:SF2">
    <property type="entry name" value="EAMA DOMAIN-CONTAINING PROTEIN"/>
    <property type="match status" value="1"/>
</dbReference>
<keyword evidence="5 6" id="KW-0472">Membrane</keyword>
<evidence type="ECO:0000313" key="8">
    <source>
        <dbReference type="EMBL" id="OVE97017.1"/>
    </source>
</evidence>
<name>A0A202F999_9LACO</name>
<evidence type="ECO:0000256" key="3">
    <source>
        <dbReference type="ARBA" id="ARBA00022692"/>
    </source>
</evidence>
<feature type="transmembrane region" description="Helical" evidence="6">
    <location>
        <begin position="163"/>
        <end position="183"/>
    </location>
</feature>